<feature type="signal peptide" evidence="4">
    <location>
        <begin position="1"/>
        <end position="28"/>
    </location>
</feature>
<name>A0ABR9V077_9CHRO</name>
<sequence>MMGKKLIKVFTVSLFLGFNFLVNSSAKAETVLERIESGGLLRIGINNNEIPFSYRDSNGELQGICLDLVNLIKNELRDTLNRNIITTHLFNSNLSNRFQIVQDGIVDLECGANSIREIKDFEVSFSEPFFSTGIQFLAVRDKANQLRNNTAIEDVRIGVLANTTTEEYVKQRFPEAQISLFRGISGSNLGVRAVENERIDVFADDGILLLGAATSLNMSLSRDFILLPETPLTCERYGLILPKNDPDWKALIDRVITSSEEREIVGDWFAVADRFINNRSDCEIYD</sequence>
<dbReference type="PANTHER" id="PTHR30085">
    <property type="entry name" value="AMINO ACID ABC TRANSPORTER PERMEASE"/>
    <property type="match status" value="1"/>
</dbReference>
<feature type="domain" description="Solute-binding protein family 3/N-terminal" evidence="5">
    <location>
        <begin position="40"/>
        <end position="272"/>
    </location>
</feature>
<dbReference type="Proteomes" id="UP000654604">
    <property type="component" value="Unassembled WGS sequence"/>
</dbReference>
<evidence type="ECO:0000256" key="1">
    <source>
        <dbReference type="ARBA" id="ARBA00010333"/>
    </source>
</evidence>
<dbReference type="SUPFAM" id="SSF53850">
    <property type="entry name" value="Periplasmic binding protein-like II"/>
    <property type="match status" value="1"/>
</dbReference>
<evidence type="ECO:0000259" key="5">
    <source>
        <dbReference type="SMART" id="SM00062"/>
    </source>
</evidence>
<reference evidence="6 7" key="1">
    <citation type="submission" date="2020-10" db="EMBL/GenBank/DDBJ databases">
        <authorList>
            <person name="Castelo-Branco R."/>
            <person name="Eusebio N."/>
            <person name="Adriana R."/>
            <person name="Vieira A."/>
            <person name="Brugerolle De Fraissinette N."/>
            <person name="Rezende De Castro R."/>
            <person name="Schneider M.P."/>
            <person name="Vasconcelos V."/>
            <person name="Leao P.N."/>
        </authorList>
    </citation>
    <scope>NUCLEOTIDE SEQUENCE [LARGE SCALE GENOMIC DNA]</scope>
    <source>
        <strain evidence="6 7">LEGE 03274</strain>
    </source>
</reference>
<comment type="caution">
    <text evidence="6">The sequence shown here is derived from an EMBL/GenBank/DDBJ whole genome shotgun (WGS) entry which is preliminary data.</text>
</comment>
<dbReference type="EMBL" id="JADEWC010000002">
    <property type="protein sequence ID" value="MBE9221291.1"/>
    <property type="molecule type" value="Genomic_DNA"/>
</dbReference>
<comment type="similarity">
    <text evidence="1">Belongs to the bacterial solute-binding protein 3 family.</text>
</comment>
<evidence type="ECO:0000256" key="2">
    <source>
        <dbReference type="ARBA" id="ARBA00022448"/>
    </source>
</evidence>
<keyword evidence="3 4" id="KW-0732">Signal</keyword>
<dbReference type="InterPro" id="IPR051455">
    <property type="entry name" value="Bact_solute-bind_prot3"/>
</dbReference>
<evidence type="ECO:0000313" key="6">
    <source>
        <dbReference type="EMBL" id="MBE9221291.1"/>
    </source>
</evidence>
<proteinExistence type="inferred from homology"/>
<evidence type="ECO:0000313" key="7">
    <source>
        <dbReference type="Proteomes" id="UP000654604"/>
    </source>
</evidence>
<dbReference type="Pfam" id="PF00497">
    <property type="entry name" value="SBP_bac_3"/>
    <property type="match status" value="1"/>
</dbReference>
<evidence type="ECO:0000256" key="3">
    <source>
        <dbReference type="ARBA" id="ARBA00022729"/>
    </source>
</evidence>
<feature type="chain" id="PRO_5046226645" evidence="4">
    <location>
        <begin position="29"/>
        <end position="286"/>
    </location>
</feature>
<keyword evidence="2" id="KW-0813">Transport</keyword>
<gene>
    <name evidence="6" type="ORF">IQ215_01135</name>
</gene>
<protein>
    <submittedName>
        <fullName evidence="6">Transporter substrate-binding domain-containing protein</fullName>
    </submittedName>
</protein>
<accession>A0ABR9V077</accession>
<keyword evidence="7" id="KW-1185">Reference proteome</keyword>
<dbReference type="PANTHER" id="PTHR30085:SF6">
    <property type="entry name" value="ABC TRANSPORTER GLUTAMINE-BINDING PROTEIN GLNH"/>
    <property type="match status" value="1"/>
</dbReference>
<evidence type="ECO:0000256" key="4">
    <source>
        <dbReference type="SAM" id="SignalP"/>
    </source>
</evidence>
<dbReference type="InterPro" id="IPR001638">
    <property type="entry name" value="Solute-binding_3/MltF_N"/>
</dbReference>
<organism evidence="6 7">
    <name type="scientific">Cyanobacterium stanieri LEGE 03274</name>
    <dbReference type="NCBI Taxonomy" id="1828756"/>
    <lineage>
        <taxon>Bacteria</taxon>
        <taxon>Bacillati</taxon>
        <taxon>Cyanobacteriota</taxon>
        <taxon>Cyanophyceae</taxon>
        <taxon>Oscillatoriophycideae</taxon>
        <taxon>Chroococcales</taxon>
        <taxon>Geminocystaceae</taxon>
        <taxon>Cyanobacterium</taxon>
    </lineage>
</organism>
<dbReference type="RefSeq" id="WP_193799489.1">
    <property type="nucleotide sequence ID" value="NZ_JADEWC010000002.1"/>
</dbReference>
<dbReference type="Gene3D" id="3.40.190.10">
    <property type="entry name" value="Periplasmic binding protein-like II"/>
    <property type="match status" value="2"/>
</dbReference>
<dbReference type="SMART" id="SM00062">
    <property type="entry name" value="PBPb"/>
    <property type="match status" value="1"/>
</dbReference>